<dbReference type="AlphaFoldDB" id="H3BL04"/>
<reference evidence="1 3" key="1">
    <citation type="journal article" date="2009" name="PLoS Biol.">
        <title>Lineage-specific biology revealed by a finished genome assembly of the mouse.</title>
        <authorList>
            <consortium name="Mouse Genome Sequencing Consortium"/>
            <person name="Church D.M."/>
            <person name="Goodstadt L."/>
            <person name="Hillier L.W."/>
            <person name="Zody M.C."/>
            <person name="Goldstein S."/>
            <person name="She X."/>
            <person name="Bult C.J."/>
            <person name="Agarwala R."/>
            <person name="Cherry J.L."/>
            <person name="DiCuccio M."/>
            <person name="Hlavina W."/>
            <person name="Kapustin Y."/>
            <person name="Meric P."/>
            <person name="Maglott D."/>
            <person name="Birtle Z."/>
            <person name="Marques A.C."/>
            <person name="Graves T."/>
            <person name="Zhou S."/>
            <person name="Teague B."/>
            <person name="Potamousis K."/>
            <person name="Churas C."/>
            <person name="Place M."/>
            <person name="Herschleb J."/>
            <person name="Runnheim R."/>
            <person name="Forrest D."/>
            <person name="Amos-Landgraf J."/>
            <person name="Schwartz D.C."/>
            <person name="Cheng Z."/>
            <person name="Lindblad-Toh K."/>
            <person name="Eichler E.E."/>
            <person name="Ponting C.P."/>
        </authorList>
    </citation>
    <scope>NUCLEOTIDE SEQUENCE [LARGE SCALE GENOMIC DNA]</scope>
    <source>
        <strain evidence="1 3">C57BL/6J</strain>
    </source>
</reference>
<dbReference type="Antibodypedia" id="34680">
    <property type="antibodies" value="217 antibodies from 26 providers"/>
</dbReference>
<sequence>MEKRRMNLPTGPDTLCFDKDEFMKEAGAAGGAERRPGAVLQAAEDGHGGAHQQGLRRLCQPLNKPGWHGQSPQPTFCAFGTVTRRGSES</sequence>
<dbReference type="Bgee" id="ENSMUSG00000031979">
    <property type="expression patterns" value="Expressed in embryonic brain and 185 other cell types or tissues"/>
</dbReference>
<dbReference type="Proteomes" id="UP000000589">
    <property type="component" value="Chromosome 8"/>
</dbReference>
<dbReference type="HOGENOM" id="CLU_2454126_0_0_1"/>
<proteinExistence type="predicted"/>
<evidence type="ECO:0000313" key="3">
    <source>
        <dbReference type="Proteomes" id="UP000000589"/>
    </source>
</evidence>
<dbReference type="MGI" id="MGI:1923582">
    <property type="gene designation" value="Cog2"/>
</dbReference>
<dbReference type="ProteomicsDB" id="326571"/>
<protein>
    <submittedName>
        <fullName evidence="1">Component of oligomeric golgi complex 2</fullName>
    </submittedName>
</protein>
<dbReference type="ExpressionAtlas" id="H3BL04">
    <property type="expression patterns" value="baseline and differential"/>
</dbReference>
<name>H3BL04_MOUSE</name>
<keyword evidence="3" id="KW-1185">Reference proteome</keyword>
<reference evidence="1" key="4">
    <citation type="submission" date="2025-09" db="UniProtKB">
        <authorList>
            <consortium name="Ensembl"/>
        </authorList>
    </citation>
    <scope>IDENTIFICATION</scope>
    <source>
        <strain evidence="1">C57BL/6J</strain>
    </source>
</reference>
<evidence type="ECO:0000313" key="1">
    <source>
        <dbReference type="Ensembl" id="ENSMUSP00000135600.2"/>
    </source>
</evidence>
<gene>
    <name evidence="1 2" type="primary">Cog2</name>
</gene>
<reference evidence="1 3" key="2">
    <citation type="journal article" date="2011" name="PLoS Biol.">
        <title>Modernizing reference genome assemblies.</title>
        <authorList>
            <person name="Church D.M."/>
            <person name="Schneider V.A."/>
            <person name="Graves T."/>
            <person name="Auger K."/>
            <person name="Cunningham F."/>
            <person name="Bouk N."/>
            <person name="Chen H.C."/>
            <person name="Agarwala R."/>
            <person name="McLaren W.M."/>
            <person name="Ritchie G.R."/>
            <person name="Albracht D."/>
            <person name="Kremitzki M."/>
            <person name="Rock S."/>
            <person name="Kotkiewicz H."/>
            <person name="Kremitzki C."/>
            <person name="Wollam A."/>
            <person name="Trani L."/>
            <person name="Fulton L."/>
            <person name="Fulton R."/>
            <person name="Matthews L."/>
            <person name="Whitehead S."/>
            <person name="Chow W."/>
            <person name="Torrance J."/>
            <person name="Dunn M."/>
            <person name="Harden G."/>
            <person name="Threadgold G."/>
            <person name="Wood J."/>
            <person name="Collins J."/>
            <person name="Heath P."/>
            <person name="Griffiths G."/>
            <person name="Pelan S."/>
            <person name="Grafham D."/>
            <person name="Eichler E.E."/>
            <person name="Weinstock G."/>
            <person name="Mardis E.R."/>
            <person name="Wilson R.K."/>
            <person name="Howe K."/>
            <person name="Flicek P."/>
            <person name="Hubbard T."/>
        </authorList>
    </citation>
    <scope>NUCLEOTIDE SEQUENCE [LARGE SCALE GENOMIC DNA]</scope>
    <source>
        <strain evidence="1 3">C57BL/6J</strain>
    </source>
</reference>
<dbReference type="GeneTree" id="ENSGT00390000012040"/>
<accession>H3BL04</accession>
<dbReference type="VEuPathDB" id="HostDB:ENSMUSG00000031979"/>
<organism evidence="1 3">
    <name type="scientific">Mus musculus</name>
    <name type="common">Mouse</name>
    <dbReference type="NCBI Taxonomy" id="10090"/>
    <lineage>
        <taxon>Eukaryota</taxon>
        <taxon>Metazoa</taxon>
        <taxon>Chordata</taxon>
        <taxon>Craniata</taxon>
        <taxon>Vertebrata</taxon>
        <taxon>Euteleostomi</taxon>
        <taxon>Mammalia</taxon>
        <taxon>Eutheria</taxon>
        <taxon>Euarchontoglires</taxon>
        <taxon>Glires</taxon>
        <taxon>Rodentia</taxon>
        <taxon>Myomorpha</taxon>
        <taxon>Muroidea</taxon>
        <taxon>Muridae</taxon>
        <taxon>Murinae</taxon>
        <taxon>Mus</taxon>
        <taxon>Mus</taxon>
    </lineage>
</organism>
<reference evidence="1" key="3">
    <citation type="submission" date="2025-08" db="UniProtKB">
        <authorList>
            <consortium name="Ensembl"/>
        </authorList>
    </citation>
    <scope>IDENTIFICATION</scope>
    <source>
        <strain evidence="1">C57BL/6J</strain>
    </source>
</reference>
<evidence type="ECO:0000313" key="2">
    <source>
        <dbReference type="MGI" id="MGI:1923582"/>
    </source>
</evidence>
<dbReference type="AGR" id="MGI:1923582"/>
<dbReference type="Ensembl" id="ENSMUST00000176159.2">
    <property type="protein sequence ID" value="ENSMUSP00000135600.2"/>
    <property type="gene ID" value="ENSMUSG00000031979.18"/>
</dbReference>